<dbReference type="SUPFAM" id="SSF48726">
    <property type="entry name" value="Immunoglobulin"/>
    <property type="match status" value="1"/>
</dbReference>
<dbReference type="AlphaFoldDB" id="A0A3S3SE21"/>
<keyword evidence="8" id="KW-1185">Reference proteome</keyword>
<dbReference type="OrthoDB" id="6085115at2759"/>
<dbReference type="PROSITE" id="PS50835">
    <property type="entry name" value="IG_LIKE"/>
    <property type="match status" value="1"/>
</dbReference>
<evidence type="ECO:0000256" key="1">
    <source>
        <dbReference type="ARBA" id="ARBA00022729"/>
    </source>
</evidence>
<organism evidence="7 8">
    <name type="scientific">Dinothrombium tinctorium</name>
    <dbReference type="NCBI Taxonomy" id="1965070"/>
    <lineage>
        <taxon>Eukaryota</taxon>
        <taxon>Metazoa</taxon>
        <taxon>Ecdysozoa</taxon>
        <taxon>Arthropoda</taxon>
        <taxon>Chelicerata</taxon>
        <taxon>Arachnida</taxon>
        <taxon>Acari</taxon>
        <taxon>Acariformes</taxon>
        <taxon>Trombidiformes</taxon>
        <taxon>Prostigmata</taxon>
        <taxon>Anystina</taxon>
        <taxon>Parasitengona</taxon>
        <taxon>Trombidioidea</taxon>
        <taxon>Trombidiidae</taxon>
        <taxon>Dinothrombium</taxon>
    </lineage>
</organism>
<evidence type="ECO:0000256" key="2">
    <source>
        <dbReference type="ARBA" id="ARBA00022837"/>
    </source>
</evidence>
<dbReference type="SMART" id="SM00408">
    <property type="entry name" value="IGc2"/>
    <property type="match status" value="1"/>
</dbReference>
<dbReference type="Proteomes" id="UP000285301">
    <property type="component" value="Unassembled WGS sequence"/>
</dbReference>
<sequence>MSLVLLNDVSLLFTQLDENGDGSININELWKKSAVYKPEPASPCLLTDLLPHEDSNEDDFLDFTEFQNAFNKLYTAITMVTLEQSLAVNTIQAHIGDNVEIRCDIIGKPQQPVIKWFRHNVDLTSVNVPNLKWSAIGGLAAVDCRYESLDSDVKVKWYKNDELISANQKITIMHNETRIEIGQLTRSDTGAYACRVQNEADSAMGQDIASLLVQGLKLKF</sequence>
<dbReference type="SUPFAM" id="SSF47473">
    <property type="entry name" value="EF-hand"/>
    <property type="match status" value="1"/>
</dbReference>
<evidence type="ECO:0000259" key="6">
    <source>
        <dbReference type="PROSITE" id="PS50835"/>
    </source>
</evidence>
<dbReference type="STRING" id="1965070.A0A3S3SE21"/>
<dbReference type="InterPro" id="IPR013783">
    <property type="entry name" value="Ig-like_fold"/>
</dbReference>
<feature type="domain" description="Ig-like" evidence="6">
    <location>
        <begin position="137"/>
        <end position="210"/>
    </location>
</feature>
<dbReference type="InterPro" id="IPR036179">
    <property type="entry name" value="Ig-like_dom_sf"/>
</dbReference>
<dbReference type="InterPro" id="IPR003598">
    <property type="entry name" value="Ig_sub2"/>
</dbReference>
<dbReference type="SMART" id="SM00409">
    <property type="entry name" value="IG"/>
    <property type="match status" value="1"/>
</dbReference>
<evidence type="ECO:0000256" key="5">
    <source>
        <dbReference type="ARBA" id="ARBA00023319"/>
    </source>
</evidence>
<dbReference type="InterPro" id="IPR013098">
    <property type="entry name" value="Ig_I-set"/>
</dbReference>
<keyword evidence="4" id="KW-0325">Glycoprotein</keyword>
<dbReference type="PANTHER" id="PTHR44337">
    <property type="entry name" value="CARCINOEMBRYONIC ANTIGEN-RELATED CELL ADHESION MOLECULE 8"/>
    <property type="match status" value="1"/>
</dbReference>
<dbReference type="PROSITE" id="PS00018">
    <property type="entry name" value="EF_HAND_1"/>
    <property type="match status" value="2"/>
</dbReference>
<gene>
    <name evidence="7" type="ORF">B4U79_17407</name>
</gene>
<comment type="caution">
    <text evidence="7">The sequence shown here is derived from an EMBL/GenBank/DDBJ whole genome shotgun (WGS) entry which is preliminary data.</text>
</comment>
<dbReference type="PANTHER" id="PTHR44337:SF8">
    <property type="entry name" value="IMMUNOGLOBULIN SUBTYPE DOMAIN-CONTAINING PROTEIN"/>
    <property type="match status" value="1"/>
</dbReference>
<name>A0A3S3SE21_9ACAR</name>
<keyword evidence="1" id="KW-0732">Signal</keyword>
<keyword evidence="3" id="KW-1015">Disulfide bond</keyword>
<dbReference type="InterPro" id="IPR007110">
    <property type="entry name" value="Ig-like_dom"/>
</dbReference>
<evidence type="ECO:0000313" key="7">
    <source>
        <dbReference type="EMBL" id="RWS12876.1"/>
    </source>
</evidence>
<evidence type="ECO:0000256" key="3">
    <source>
        <dbReference type="ARBA" id="ARBA00023157"/>
    </source>
</evidence>
<dbReference type="InterPro" id="IPR052598">
    <property type="entry name" value="IgSF_CEA-related"/>
</dbReference>
<evidence type="ECO:0000256" key="4">
    <source>
        <dbReference type="ARBA" id="ARBA00023180"/>
    </source>
</evidence>
<evidence type="ECO:0000313" key="8">
    <source>
        <dbReference type="Proteomes" id="UP000285301"/>
    </source>
</evidence>
<dbReference type="Gene3D" id="2.60.40.10">
    <property type="entry name" value="Immunoglobulins"/>
    <property type="match status" value="1"/>
</dbReference>
<accession>A0A3S3SE21</accession>
<keyword evidence="2" id="KW-0106">Calcium</keyword>
<dbReference type="Gene3D" id="1.10.238.10">
    <property type="entry name" value="EF-hand"/>
    <property type="match status" value="1"/>
</dbReference>
<dbReference type="InterPro" id="IPR011992">
    <property type="entry name" value="EF-hand-dom_pair"/>
</dbReference>
<proteinExistence type="predicted"/>
<dbReference type="EMBL" id="NCKU01001176">
    <property type="protein sequence ID" value="RWS12876.1"/>
    <property type="molecule type" value="Genomic_DNA"/>
</dbReference>
<keyword evidence="5" id="KW-0393">Immunoglobulin domain</keyword>
<dbReference type="InterPro" id="IPR003599">
    <property type="entry name" value="Ig_sub"/>
</dbReference>
<protein>
    <submittedName>
        <fullName evidence="7">Follistatin-related protein 5-like protein</fullName>
    </submittedName>
</protein>
<reference evidence="7 8" key="1">
    <citation type="journal article" date="2018" name="Gigascience">
        <title>Genomes of trombidid mites reveal novel predicted allergens and laterally-transferred genes associated with secondary metabolism.</title>
        <authorList>
            <person name="Dong X."/>
            <person name="Chaisiri K."/>
            <person name="Xia D."/>
            <person name="Armstrong S.D."/>
            <person name="Fang Y."/>
            <person name="Donnelly M.J."/>
            <person name="Kadowaki T."/>
            <person name="McGarry J.W."/>
            <person name="Darby A.C."/>
            <person name="Makepeace B.L."/>
        </authorList>
    </citation>
    <scope>NUCLEOTIDE SEQUENCE [LARGE SCALE GENOMIC DNA]</scope>
    <source>
        <strain evidence="7">UoL-WK</strain>
    </source>
</reference>
<dbReference type="InterPro" id="IPR018247">
    <property type="entry name" value="EF_Hand_1_Ca_BS"/>
</dbReference>
<dbReference type="Pfam" id="PF07679">
    <property type="entry name" value="I-set"/>
    <property type="match status" value="1"/>
</dbReference>